<reference evidence="2" key="2">
    <citation type="journal article" date="2015" name="Data Brief">
        <title>Shoot transcriptome of the giant reed, Arundo donax.</title>
        <authorList>
            <person name="Barrero R.A."/>
            <person name="Guerrero F.D."/>
            <person name="Moolhuijzen P."/>
            <person name="Goolsby J.A."/>
            <person name="Tidwell J."/>
            <person name="Bellgard S.E."/>
            <person name="Bellgard M.I."/>
        </authorList>
    </citation>
    <scope>NUCLEOTIDE SEQUENCE</scope>
    <source>
        <tissue evidence="2">Shoot tissue taken approximately 20 cm above the soil surface</tissue>
    </source>
</reference>
<protein>
    <submittedName>
        <fullName evidence="2">Uncharacterized protein</fullName>
    </submittedName>
</protein>
<proteinExistence type="predicted"/>
<evidence type="ECO:0000256" key="1">
    <source>
        <dbReference type="SAM" id="Phobius"/>
    </source>
</evidence>
<dbReference type="EMBL" id="GBRH01253884">
    <property type="protein sequence ID" value="JAD44011.1"/>
    <property type="molecule type" value="Transcribed_RNA"/>
</dbReference>
<name>A0A0A8ZYV9_ARUDO</name>
<keyword evidence="1" id="KW-1133">Transmembrane helix</keyword>
<keyword evidence="1" id="KW-0812">Transmembrane</keyword>
<accession>A0A0A8ZYV9</accession>
<reference evidence="2" key="1">
    <citation type="submission" date="2014-09" db="EMBL/GenBank/DDBJ databases">
        <authorList>
            <person name="Magalhaes I.L.F."/>
            <person name="Oliveira U."/>
            <person name="Santos F.R."/>
            <person name="Vidigal T.H.D.A."/>
            <person name="Brescovit A.D."/>
            <person name="Santos A.J."/>
        </authorList>
    </citation>
    <scope>NUCLEOTIDE SEQUENCE</scope>
    <source>
        <tissue evidence="2">Shoot tissue taken approximately 20 cm above the soil surface</tissue>
    </source>
</reference>
<evidence type="ECO:0000313" key="2">
    <source>
        <dbReference type="EMBL" id="JAD44011.1"/>
    </source>
</evidence>
<organism evidence="2">
    <name type="scientific">Arundo donax</name>
    <name type="common">Giant reed</name>
    <name type="synonym">Donax arundinaceus</name>
    <dbReference type="NCBI Taxonomy" id="35708"/>
    <lineage>
        <taxon>Eukaryota</taxon>
        <taxon>Viridiplantae</taxon>
        <taxon>Streptophyta</taxon>
        <taxon>Embryophyta</taxon>
        <taxon>Tracheophyta</taxon>
        <taxon>Spermatophyta</taxon>
        <taxon>Magnoliopsida</taxon>
        <taxon>Liliopsida</taxon>
        <taxon>Poales</taxon>
        <taxon>Poaceae</taxon>
        <taxon>PACMAD clade</taxon>
        <taxon>Arundinoideae</taxon>
        <taxon>Arundineae</taxon>
        <taxon>Arundo</taxon>
    </lineage>
</organism>
<sequence>MNYYLSEVHMQHVISFVFAYVHICMCIAFICTIWQCSSKS</sequence>
<keyword evidence="1" id="KW-0472">Membrane</keyword>
<dbReference type="AlphaFoldDB" id="A0A0A8ZYV9"/>
<feature type="transmembrane region" description="Helical" evidence="1">
    <location>
        <begin position="12"/>
        <end position="34"/>
    </location>
</feature>